<keyword evidence="7" id="KW-1185">Reference proteome</keyword>
<gene>
    <name evidence="6" type="ORF">HMPREF9444_00839</name>
</gene>
<evidence type="ECO:0000256" key="2">
    <source>
        <dbReference type="SAM" id="Coils"/>
    </source>
</evidence>
<evidence type="ECO:0000259" key="5">
    <source>
        <dbReference type="SMART" id="SM01360"/>
    </source>
</evidence>
<dbReference type="RefSeq" id="WP_009143049.1">
    <property type="nucleotide sequence ID" value="NZ_GL830977.1"/>
</dbReference>
<protein>
    <submittedName>
        <fullName evidence="6">Alpha-2-macroglobulin family protein</fullName>
    </submittedName>
</protein>
<dbReference type="InterPro" id="IPR021868">
    <property type="entry name" value="Alpha_2_Macroglob_MG3"/>
</dbReference>
<dbReference type="Pfam" id="PF11974">
    <property type="entry name" value="bMG3"/>
    <property type="match status" value="1"/>
</dbReference>
<feature type="chain" id="PRO_5003224055" evidence="3">
    <location>
        <begin position="22"/>
        <end position="1549"/>
    </location>
</feature>
<comment type="similarity">
    <text evidence="1">Belongs to the protease inhibitor I39 (alpha-2-macroglobulin) family. Bacterial alpha-2-macroglobulin subfamily.</text>
</comment>
<dbReference type="Proteomes" id="UP000018458">
    <property type="component" value="Unassembled WGS sequence"/>
</dbReference>
<dbReference type="SMART" id="SM01360">
    <property type="entry name" value="A2M"/>
    <property type="match status" value="1"/>
</dbReference>
<organism evidence="6 7">
    <name type="scientific">Succinatimonas hippei (strain DSM 22608 / JCM 16073 / KCTC 15190 / YIT 12066)</name>
    <dbReference type="NCBI Taxonomy" id="762983"/>
    <lineage>
        <taxon>Bacteria</taxon>
        <taxon>Pseudomonadati</taxon>
        <taxon>Pseudomonadota</taxon>
        <taxon>Gammaproteobacteria</taxon>
        <taxon>Aeromonadales</taxon>
        <taxon>Succinivibrionaceae</taxon>
        <taxon>Succinatimonas</taxon>
    </lineage>
</organism>
<dbReference type="Pfam" id="PF00207">
    <property type="entry name" value="A2M"/>
    <property type="match status" value="1"/>
</dbReference>
<dbReference type="eggNOG" id="COG2373">
    <property type="taxonomic scope" value="Bacteria"/>
</dbReference>
<sequence>MRHTSIPLAIILTALFAQAQAADLTITKIIERSEITPPSVCFLFNDLMQGSKSEANLEGFIELFSDNKKITAVPSLNENTLCLNSLRHGTSYTAILKKGLASKNDLKLSADVKKTFTLAKAPSSLTLEKGNVTTLSEPTITLNTVNLQAVKLYLYKLSLSDLNALDLYRYSVENISRYEIADLIKNHGILILEKELQLNGQENEKLQSTINISSLTKDMDKSGLYLTVVAQKDFDINNRNDLFNTDLLYQGKIIAVSDLGLTVYKGSDGLYAAIKSFKDVNPIEDAKLTLLTRNNIALYETVTDPNGFAFIPQNYLNGKNADAPLAIIAAKSNDVFAVDLRKSPIFLEGNDGQDVSTLPYNCYLFTERGIYRPGDTVHFNAIVRDELFKAVQEKKFTLKVFNSRGVNVENIVLKDKGMGYYSYDYPLSKEAARGLWTFKLYSGNKLLKNLSINVNEFVPNIVSAKFTEVPKKISAGNNILKLNASYNYGTAAENLKLYPNVYYSVDNHPFAEFKDFHFSIDAKDSADFTNFDNLPESVTDKQGNSSFRIKVFDNNVPQTATVNVNLITPNNQNITLNNKVKIDFPHNLIGIKETQLNSDEKTLSFVLCSPEGKSIIGKGSYTLYKENIDYQYVFTDNRWQFKQIVSKTPLTSGRLDFKSANDPLNLNIKLNDGSYLIEAKSDGILTSLRFYQGYSSYLTPEVPERFVLSSDKKQYQKGDDITLTFESPYSGSAILALGSKSVSQLQNIKVEKGHNSFTFKLDDDFYPGTHALLTVFSVDKQHNPRRAIGLNYLQFKPDESIITISSEFKQNDIKPNSSITIPLKLEGADNNTLIKAYLVDEGVLNLTGFKGIKPESIFDKPRLSYDIFDSYGNIIKKAQKNNQGYGDGGMAEASLLQSLSSVPYKVIALESKVIKADNGQAQINFDIPNFSGALHLMAFAWNNDKVGSLSSIFTVKDQAVVDLALPNYLIKGDKSEVKLTINNLEELHEKFMVNIACSGSVACSLNKTVSTPLNTLSKTTLQLNTLGLGQGKINVLVKNDNYSYEETYPIDVISSYPSSLEKHSSYVAPNNTFTFKFKEKFDQEAVRSLCTGPLPLINQPAFIKDLNNLSSPSTEERALRILSRTNLADDPTVNAAIDEDIDALCAYLNAAGSFNADTYDYKRQQYIDALGAQALFLMQQEGFYIQEPIIKLINNNILQLSRTAQYPAKAVAYFVQTQNNNVNLAALRYCFDEERPQDLLSQSAFIKAFALSGDRDRLNEAIDRAKNAAAEFETLNRKLKGKLNKEEREKLINSLSVLDPLSQGKIFLCYSLIEALAYSGEFLKINEFIEAFGINLLSDPYLSPLDEASILIAAKALNLDEKRQTVSCKVLSANDDISYKNDENKGIYATAAIFGQTQKAPANTSSGIKLTKTFYDERGKVLKPPYNVLQNEKVIVKLEIDSKQATYNSQIIVRDLFPSGFIFEREILPYENQYPFIKTSETYVISQHSSHELLLNLSDFNNGKIIKAYVLRGAYPGKYIIPSSLAYCLNDASLRAALNNNGEIVIHEN</sequence>
<dbReference type="OrthoDB" id="9767116at2"/>
<keyword evidence="2" id="KW-0175">Coiled coil</keyword>
<accession>E8LJG1</accession>
<dbReference type="EMBL" id="AEVO01000040">
    <property type="protein sequence ID" value="EFY07353.1"/>
    <property type="molecule type" value="Genomic_DNA"/>
</dbReference>
<evidence type="ECO:0000313" key="6">
    <source>
        <dbReference type="EMBL" id="EFY07353.1"/>
    </source>
</evidence>
<dbReference type="InterPro" id="IPR041462">
    <property type="entry name" value="Bact_A2M_MG6"/>
</dbReference>
<dbReference type="PANTHER" id="PTHR40094:SF1">
    <property type="entry name" value="UBIQUITIN DOMAIN-CONTAINING PROTEIN"/>
    <property type="match status" value="1"/>
</dbReference>
<dbReference type="Gene3D" id="2.60.40.1930">
    <property type="match status" value="1"/>
</dbReference>
<comment type="caution">
    <text evidence="6">The sequence shown here is derived from an EMBL/GenBank/DDBJ whole genome shotgun (WGS) entry which is preliminary data.</text>
</comment>
<feature type="domain" description="Alpha-2-macroglobulin" evidence="5">
    <location>
        <begin position="908"/>
        <end position="995"/>
    </location>
</feature>
<evidence type="ECO:0000313" key="7">
    <source>
        <dbReference type="Proteomes" id="UP000018458"/>
    </source>
</evidence>
<evidence type="ECO:0000259" key="4">
    <source>
        <dbReference type="SMART" id="SM01359"/>
    </source>
</evidence>
<reference evidence="6 7" key="1">
    <citation type="submission" date="2011-01" db="EMBL/GenBank/DDBJ databases">
        <authorList>
            <person name="Weinstock G."/>
            <person name="Sodergren E."/>
            <person name="Clifton S."/>
            <person name="Fulton L."/>
            <person name="Fulton B."/>
            <person name="Courtney L."/>
            <person name="Fronick C."/>
            <person name="Harrison M."/>
            <person name="Strong C."/>
            <person name="Farmer C."/>
            <person name="Delahaunty K."/>
            <person name="Markovic C."/>
            <person name="Hall O."/>
            <person name="Minx P."/>
            <person name="Tomlinson C."/>
            <person name="Mitreva M."/>
            <person name="Hou S."/>
            <person name="Chen J."/>
            <person name="Wollam A."/>
            <person name="Pepin K.H."/>
            <person name="Johnson M."/>
            <person name="Bhonagiri V."/>
            <person name="Zhang X."/>
            <person name="Suruliraj S."/>
            <person name="Warren W."/>
            <person name="Chinwalla A."/>
            <person name="Mardis E.R."/>
            <person name="Wilson R.K."/>
        </authorList>
    </citation>
    <scope>NUCLEOTIDE SEQUENCE [LARGE SCALE GENOMIC DNA]</scope>
    <source>
        <strain evidence="7">DSM 22608 / JCM 16073 / KCTC 15190 / YIT 12066</strain>
    </source>
</reference>
<dbReference type="SMART" id="SM01359">
    <property type="entry name" value="A2M_N_2"/>
    <property type="match status" value="1"/>
</dbReference>
<dbReference type="Pfam" id="PF01835">
    <property type="entry name" value="MG2"/>
    <property type="match status" value="1"/>
</dbReference>
<evidence type="ECO:0000256" key="1">
    <source>
        <dbReference type="ARBA" id="ARBA00010556"/>
    </source>
</evidence>
<dbReference type="InterPro" id="IPR051802">
    <property type="entry name" value="YfhM-like"/>
</dbReference>
<dbReference type="Pfam" id="PF17973">
    <property type="entry name" value="bMG10"/>
    <property type="match status" value="1"/>
</dbReference>
<name>E8LJG1_SUCHY</name>
<dbReference type="InterPro" id="IPR011625">
    <property type="entry name" value="A2M_N_BRD"/>
</dbReference>
<dbReference type="InterPro" id="IPR001599">
    <property type="entry name" value="Macroglobln_a2"/>
</dbReference>
<dbReference type="InterPro" id="IPR002890">
    <property type="entry name" value="MG2"/>
</dbReference>
<proteinExistence type="inferred from homology"/>
<feature type="signal peptide" evidence="3">
    <location>
        <begin position="1"/>
        <end position="21"/>
    </location>
</feature>
<feature type="coiled-coil region" evidence="2">
    <location>
        <begin position="1255"/>
        <end position="1289"/>
    </location>
</feature>
<dbReference type="HOGENOM" id="CLU_000965_1_0_6"/>
<dbReference type="GO" id="GO:0004866">
    <property type="term" value="F:endopeptidase inhibitor activity"/>
    <property type="evidence" value="ECO:0007669"/>
    <property type="project" value="InterPro"/>
</dbReference>
<feature type="domain" description="Alpha-2-macroglobulin bait region" evidence="4">
    <location>
        <begin position="706"/>
        <end position="846"/>
    </location>
</feature>
<dbReference type="STRING" id="762983.HMPREF9444_00839"/>
<dbReference type="Pfam" id="PF07703">
    <property type="entry name" value="A2M_BRD"/>
    <property type="match status" value="1"/>
</dbReference>
<dbReference type="InterPro" id="IPR041246">
    <property type="entry name" value="Bact_MG10"/>
</dbReference>
<dbReference type="PANTHER" id="PTHR40094">
    <property type="entry name" value="ALPHA-2-MACROGLOBULIN HOMOLOG"/>
    <property type="match status" value="1"/>
</dbReference>
<dbReference type="Pfam" id="PF17962">
    <property type="entry name" value="bMG6"/>
    <property type="match status" value="1"/>
</dbReference>
<keyword evidence="3" id="KW-0732">Signal</keyword>
<evidence type="ECO:0000256" key="3">
    <source>
        <dbReference type="SAM" id="SignalP"/>
    </source>
</evidence>